<reference evidence="1" key="1">
    <citation type="journal article" date="2023" name="G3 (Bethesda)">
        <title>A reference genome for the long-term kleptoplast-retaining sea slug Elysia crispata morphotype clarki.</title>
        <authorList>
            <person name="Eastman K.E."/>
            <person name="Pendleton A.L."/>
            <person name="Shaikh M.A."/>
            <person name="Suttiyut T."/>
            <person name="Ogas R."/>
            <person name="Tomko P."/>
            <person name="Gavelis G."/>
            <person name="Widhalm J.R."/>
            <person name="Wisecaver J.H."/>
        </authorList>
    </citation>
    <scope>NUCLEOTIDE SEQUENCE</scope>
    <source>
        <strain evidence="1">ECLA1</strain>
    </source>
</reference>
<organism evidence="1 2">
    <name type="scientific">Elysia crispata</name>
    <name type="common">lettuce slug</name>
    <dbReference type="NCBI Taxonomy" id="231223"/>
    <lineage>
        <taxon>Eukaryota</taxon>
        <taxon>Metazoa</taxon>
        <taxon>Spiralia</taxon>
        <taxon>Lophotrochozoa</taxon>
        <taxon>Mollusca</taxon>
        <taxon>Gastropoda</taxon>
        <taxon>Heterobranchia</taxon>
        <taxon>Euthyneura</taxon>
        <taxon>Panpulmonata</taxon>
        <taxon>Sacoglossa</taxon>
        <taxon>Placobranchoidea</taxon>
        <taxon>Plakobranchidae</taxon>
        <taxon>Elysia</taxon>
    </lineage>
</organism>
<sequence>MLFKECNDRNIQSASIVTKGALGLTLIQCHVTDSEGSDKGSRSSTPVAVILRQGDKDLGQTLTLASPPRHQQVPIL</sequence>
<name>A0AAE0YY14_9GAST</name>
<evidence type="ECO:0000313" key="1">
    <source>
        <dbReference type="EMBL" id="KAK3759364.1"/>
    </source>
</evidence>
<protein>
    <submittedName>
        <fullName evidence="1">Uncharacterized protein</fullName>
    </submittedName>
</protein>
<dbReference type="EMBL" id="JAWDGP010005130">
    <property type="protein sequence ID" value="KAK3759364.1"/>
    <property type="molecule type" value="Genomic_DNA"/>
</dbReference>
<accession>A0AAE0YY14</accession>
<dbReference type="AlphaFoldDB" id="A0AAE0YY14"/>
<keyword evidence="2" id="KW-1185">Reference proteome</keyword>
<comment type="caution">
    <text evidence="1">The sequence shown here is derived from an EMBL/GenBank/DDBJ whole genome shotgun (WGS) entry which is preliminary data.</text>
</comment>
<dbReference type="Proteomes" id="UP001283361">
    <property type="component" value="Unassembled WGS sequence"/>
</dbReference>
<gene>
    <name evidence="1" type="ORF">RRG08_023484</name>
</gene>
<evidence type="ECO:0000313" key="2">
    <source>
        <dbReference type="Proteomes" id="UP001283361"/>
    </source>
</evidence>
<proteinExistence type="predicted"/>